<dbReference type="SUPFAM" id="SSF51230">
    <property type="entry name" value="Single hybrid motif"/>
    <property type="match status" value="1"/>
</dbReference>
<evidence type="ECO:0000256" key="10">
    <source>
        <dbReference type="ARBA" id="ARBA00053351"/>
    </source>
</evidence>
<reference evidence="17" key="1">
    <citation type="submission" date="2020-02" db="EMBL/GenBank/DDBJ databases">
        <authorList>
            <person name="Meier V. D."/>
        </authorList>
    </citation>
    <scope>NUCLEOTIDE SEQUENCE</scope>
    <source>
        <strain evidence="17">AVDCRST_MAG28</strain>
    </source>
</reference>
<keyword evidence="3 17" id="KW-0436">Ligase</keyword>
<comment type="cofactor">
    <cofactor evidence="1">
        <name>biotin</name>
        <dbReference type="ChEBI" id="CHEBI:57586"/>
    </cofactor>
</comment>
<dbReference type="PROSITE" id="PS00866">
    <property type="entry name" value="CPSASE_1"/>
    <property type="match status" value="1"/>
</dbReference>
<feature type="domain" description="ATP-grasp" evidence="15">
    <location>
        <begin position="126"/>
        <end position="324"/>
    </location>
</feature>
<protein>
    <recommendedName>
        <fullName evidence="12">Biotin-dependent 3-methylcrotonyl-coenzyme A carboxylase alpha1 subunit</fullName>
        <ecNumber evidence="2">6.3.4.14</ecNumber>
    </recommendedName>
</protein>
<evidence type="ECO:0000256" key="1">
    <source>
        <dbReference type="ARBA" id="ARBA00001953"/>
    </source>
</evidence>
<feature type="domain" description="Lipoyl-binding" evidence="14">
    <location>
        <begin position="590"/>
        <end position="661"/>
    </location>
</feature>
<dbReference type="SUPFAM" id="SSF51246">
    <property type="entry name" value="Rudiment single hybrid motif"/>
    <property type="match status" value="1"/>
</dbReference>
<dbReference type="InterPro" id="IPR005479">
    <property type="entry name" value="CPAse_ATP-bd"/>
</dbReference>
<dbReference type="InterPro" id="IPR011053">
    <property type="entry name" value="Single_hybrid_motif"/>
</dbReference>
<evidence type="ECO:0000256" key="11">
    <source>
        <dbReference type="ARBA" id="ARBA00065901"/>
    </source>
</evidence>
<dbReference type="SMART" id="SM00878">
    <property type="entry name" value="Biotin_carb_C"/>
    <property type="match status" value="1"/>
</dbReference>
<keyword evidence="5 13" id="KW-0067">ATP-binding</keyword>
<dbReference type="Pfam" id="PF00289">
    <property type="entry name" value="Biotin_carb_N"/>
    <property type="match status" value="1"/>
</dbReference>
<evidence type="ECO:0000256" key="3">
    <source>
        <dbReference type="ARBA" id="ARBA00022598"/>
    </source>
</evidence>
<dbReference type="FunFam" id="3.30.470.20:FF:000028">
    <property type="entry name" value="Methylcrotonoyl-CoA carboxylase subunit alpha, mitochondrial"/>
    <property type="match status" value="1"/>
</dbReference>
<dbReference type="FunFam" id="2.40.50.100:FF:000003">
    <property type="entry name" value="Acetyl-CoA carboxylase biotin carboxyl carrier protein"/>
    <property type="match status" value="1"/>
</dbReference>
<comment type="function">
    <text evidence="10">Component of a biotin-dependent acyl-CoA carboxylase complex. This subunit catalyzes the ATP-dependent carboxylation of the biotin carried by the biotin carboxyl carrier (BCC) domain, resulting in the formation of carboxyl biotin. When associated with the beta1 subunit AccD1, is involved in branched amino-acid catabolism with methylcrotonyl coenzyme A as the substrate.</text>
</comment>
<dbReference type="SUPFAM" id="SSF56059">
    <property type="entry name" value="Glutathione synthetase ATP-binding domain-like"/>
    <property type="match status" value="1"/>
</dbReference>
<dbReference type="InterPro" id="IPR000089">
    <property type="entry name" value="Biotin_lipoyl"/>
</dbReference>
<dbReference type="GO" id="GO:0046872">
    <property type="term" value="F:metal ion binding"/>
    <property type="evidence" value="ECO:0007669"/>
    <property type="project" value="InterPro"/>
</dbReference>
<evidence type="ECO:0000313" key="17">
    <source>
        <dbReference type="EMBL" id="CAA9458483.1"/>
    </source>
</evidence>
<keyword evidence="6" id="KW-0809">Transit peptide</keyword>
<sequence>MTLPEPPFERLLIANRGEVAVRVIRACRELGITSVAVYSEADRHAMHVRLADEAYLVGPASASESYLNIEKLIEVATRSGAGAVHPGYGFLSENARLARAVAEAGISWVGPPAEVMEKVGDKVRAKELAREANVPTVPGYAGDDGEASEERLREEAGKIGYPVLVKASAGGGGRGMRPVWRDEDFLEAVRAARREAEAAFGEGSVFLEKLVENPRHIEVQVVADEHGNVVHLYERECSIQRRHQKILEEAPSPALDKDLREALGDAAVRLAGVAGYTNAGTVEFLVDGEEFYFLEMNARLQVEHPVTEFITGLDLVHLQLAIAAGEPLPLLQEEVTSRGAAIEVRVYAEDPYTGLPSGGVLRGFDPPVGPGIRNDAGVEAGDEVSLDYDPMLAKLIVSGPDRQTAVLRLRRALEDYSALGVTTNLPLLRRIAGEPAFAAGETATGFLEEHGLDQPVPEPPPSREALLLAAAGELSSANTSHDWDPFGAGPWRLGGVTRLVYRGADGDEYAVEARRAGRGGGWRLVVNGEASVVEVRALADGELRLGIDGRFLEGGFAVDGRSVLISLGSLAWQLERPAPPDVDHAGADAAEGANLTAPMPGTVVKVLVEEGDEVEEGQTLLVLEAMKMEQSVAAPHAGKVRALPYSEGARVPGGAVLAEIEADSDQQAAES</sequence>
<dbReference type="Gene3D" id="2.40.50.100">
    <property type="match status" value="1"/>
</dbReference>
<dbReference type="InterPro" id="IPR001882">
    <property type="entry name" value="Biotin_BS"/>
</dbReference>
<dbReference type="GO" id="GO:0005524">
    <property type="term" value="F:ATP binding"/>
    <property type="evidence" value="ECO:0007669"/>
    <property type="project" value="UniProtKB-UniRule"/>
</dbReference>
<evidence type="ECO:0000259" key="14">
    <source>
        <dbReference type="PROSITE" id="PS50968"/>
    </source>
</evidence>
<dbReference type="InterPro" id="IPR016185">
    <property type="entry name" value="PreATP-grasp_dom_sf"/>
</dbReference>
<evidence type="ECO:0000256" key="12">
    <source>
        <dbReference type="ARBA" id="ARBA00074050"/>
    </source>
</evidence>
<dbReference type="Pfam" id="PF02786">
    <property type="entry name" value="CPSase_L_D2"/>
    <property type="match status" value="1"/>
</dbReference>
<evidence type="ECO:0000256" key="4">
    <source>
        <dbReference type="ARBA" id="ARBA00022741"/>
    </source>
</evidence>
<dbReference type="PROSITE" id="PS00188">
    <property type="entry name" value="BIOTIN"/>
    <property type="match status" value="1"/>
</dbReference>
<dbReference type="InterPro" id="IPR011764">
    <property type="entry name" value="Biotin_carboxylation_dom"/>
</dbReference>
<dbReference type="CDD" id="cd06850">
    <property type="entry name" value="biotinyl_domain"/>
    <property type="match status" value="1"/>
</dbReference>
<gene>
    <name evidence="17" type="ORF">AVDCRST_MAG28-2885</name>
</gene>
<evidence type="ECO:0000259" key="15">
    <source>
        <dbReference type="PROSITE" id="PS50975"/>
    </source>
</evidence>
<comment type="subunit">
    <text evidence="11">The biotin-dependent acyl-CoA carboxylase complex is composed of AccA1, which contains the biotin carboxylase (BC) and biotin carboxyl carrier protein (BCCP) domains, and AccD1, which contains the carboxyl transferase (CT) domain. The AccA1/AccD1 complex forms a dodecamer.</text>
</comment>
<dbReference type="FunFam" id="3.30.1490.20:FF:000003">
    <property type="entry name" value="acetyl-CoA carboxylase isoform X1"/>
    <property type="match status" value="1"/>
</dbReference>
<dbReference type="SUPFAM" id="SSF52440">
    <property type="entry name" value="PreATP-grasp domain"/>
    <property type="match status" value="1"/>
</dbReference>
<dbReference type="Pfam" id="PF02785">
    <property type="entry name" value="Biotin_carb_C"/>
    <property type="match status" value="1"/>
</dbReference>
<evidence type="ECO:0000256" key="7">
    <source>
        <dbReference type="ARBA" id="ARBA00023267"/>
    </source>
</evidence>
<feature type="domain" description="Biotin carboxylation" evidence="16">
    <location>
        <begin position="7"/>
        <end position="452"/>
    </location>
</feature>
<evidence type="ECO:0000256" key="5">
    <source>
        <dbReference type="ARBA" id="ARBA00022840"/>
    </source>
</evidence>
<dbReference type="PANTHER" id="PTHR18866:SF33">
    <property type="entry name" value="METHYLCROTONOYL-COA CARBOXYLASE SUBUNIT ALPHA, MITOCHONDRIAL-RELATED"/>
    <property type="match status" value="1"/>
</dbReference>
<dbReference type="InterPro" id="IPR011761">
    <property type="entry name" value="ATP-grasp"/>
</dbReference>
<keyword evidence="7" id="KW-0092">Biotin</keyword>
<evidence type="ECO:0000256" key="8">
    <source>
        <dbReference type="ARBA" id="ARBA00046317"/>
    </source>
</evidence>
<dbReference type="PROSITE" id="PS50975">
    <property type="entry name" value="ATP_GRASP"/>
    <property type="match status" value="1"/>
</dbReference>
<evidence type="ECO:0000256" key="2">
    <source>
        <dbReference type="ARBA" id="ARBA00013263"/>
    </source>
</evidence>
<dbReference type="PANTHER" id="PTHR18866">
    <property type="entry name" value="CARBOXYLASE:PYRUVATE/ACETYL-COA/PROPIONYL-COA CARBOXYLASE"/>
    <property type="match status" value="1"/>
</dbReference>
<dbReference type="PROSITE" id="PS50979">
    <property type="entry name" value="BC"/>
    <property type="match status" value="1"/>
</dbReference>
<name>A0A6J4R666_9ACTN</name>
<evidence type="ECO:0000256" key="13">
    <source>
        <dbReference type="PROSITE-ProRule" id="PRU00409"/>
    </source>
</evidence>
<dbReference type="Pfam" id="PF00364">
    <property type="entry name" value="Biotin_lipoyl"/>
    <property type="match status" value="1"/>
</dbReference>
<evidence type="ECO:0000256" key="9">
    <source>
        <dbReference type="ARBA" id="ARBA00048501"/>
    </source>
</evidence>
<proteinExistence type="predicted"/>
<dbReference type="EC" id="6.3.4.14" evidence="2"/>
<evidence type="ECO:0000259" key="16">
    <source>
        <dbReference type="PROSITE" id="PS50979"/>
    </source>
</evidence>
<dbReference type="InterPro" id="IPR050856">
    <property type="entry name" value="Biotin_carboxylase_complex"/>
</dbReference>
<organism evidence="17">
    <name type="scientific">uncultured Rubrobacteraceae bacterium</name>
    <dbReference type="NCBI Taxonomy" id="349277"/>
    <lineage>
        <taxon>Bacteria</taxon>
        <taxon>Bacillati</taxon>
        <taxon>Actinomycetota</taxon>
        <taxon>Rubrobacteria</taxon>
        <taxon>Rubrobacterales</taxon>
        <taxon>Rubrobacteraceae</taxon>
        <taxon>environmental samples</taxon>
    </lineage>
</organism>
<dbReference type="PROSITE" id="PS50968">
    <property type="entry name" value="BIOTINYL_LIPOYL"/>
    <property type="match status" value="1"/>
</dbReference>
<keyword evidence="4 13" id="KW-0547">Nucleotide-binding</keyword>
<dbReference type="EMBL" id="CADCVE010000065">
    <property type="protein sequence ID" value="CAA9458483.1"/>
    <property type="molecule type" value="Genomic_DNA"/>
</dbReference>
<comment type="catalytic activity">
    <reaction evidence="9">
        <text>N(6)-biotinyl-L-lysyl-[protein] + hydrogencarbonate + ATP = N(6)-carboxybiotinyl-L-lysyl-[protein] + ADP + phosphate + H(+)</text>
        <dbReference type="Rhea" id="RHEA:13501"/>
        <dbReference type="Rhea" id="RHEA-COMP:10505"/>
        <dbReference type="Rhea" id="RHEA-COMP:10506"/>
        <dbReference type="ChEBI" id="CHEBI:15378"/>
        <dbReference type="ChEBI" id="CHEBI:17544"/>
        <dbReference type="ChEBI" id="CHEBI:30616"/>
        <dbReference type="ChEBI" id="CHEBI:43474"/>
        <dbReference type="ChEBI" id="CHEBI:83144"/>
        <dbReference type="ChEBI" id="CHEBI:83145"/>
        <dbReference type="ChEBI" id="CHEBI:456216"/>
        <dbReference type="EC" id="6.3.4.14"/>
    </reaction>
    <physiologicalReaction direction="left-to-right" evidence="9">
        <dbReference type="Rhea" id="RHEA:13502"/>
    </physiologicalReaction>
</comment>
<dbReference type="InterPro" id="IPR005482">
    <property type="entry name" value="Biotin_COase_C"/>
</dbReference>
<dbReference type="GO" id="GO:0004075">
    <property type="term" value="F:biotin carboxylase activity"/>
    <property type="evidence" value="ECO:0007669"/>
    <property type="project" value="UniProtKB-EC"/>
</dbReference>
<dbReference type="InterPro" id="IPR011054">
    <property type="entry name" value="Rudment_hybrid_motif"/>
</dbReference>
<evidence type="ECO:0000256" key="6">
    <source>
        <dbReference type="ARBA" id="ARBA00022946"/>
    </source>
</evidence>
<dbReference type="PROSITE" id="PS00867">
    <property type="entry name" value="CPSASE_2"/>
    <property type="match status" value="1"/>
</dbReference>
<dbReference type="InterPro" id="IPR005481">
    <property type="entry name" value="BC-like_N"/>
</dbReference>
<dbReference type="Gene3D" id="3.30.470.20">
    <property type="entry name" value="ATP-grasp fold, B domain"/>
    <property type="match status" value="1"/>
</dbReference>
<dbReference type="FunFam" id="3.40.50.20:FF:000010">
    <property type="entry name" value="Propionyl-CoA carboxylase subunit alpha"/>
    <property type="match status" value="1"/>
</dbReference>
<dbReference type="AlphaFoldDB" id="A0A6J4R666"/>
<accession>A0A6J4R666</accession>
<comment type="pathway">
    <text evidence="8">Amino-acid degradation; L-leucine degradation.</text>
</comment>